<evidence type="ECO:0008006" key="3">
    <source>
        <dbReference type="Google" id="ProtNLM"/>
    </source>
</evidence>
<proteinExistence type="predicted"/>
<evidence type="ECO:0000313" key="2">
    <source>
        <dbReference type="Proteomes" id="UP000238042"/>
    </source>
</evidence>
<dbReference type="Pfam" id="PF11066">
    <property type="entry name" value="DUF2867"/>
    <property type="match status" value="1"/>
</dbReference>
<organism evidence="1 2">
    <name type="scientific">Apibacter adventoris</name>
    <dbReference type="NCBI Taxonomy" id="1679466"/>
    <lineage>
        <taxon>Bacteria</taxon>
        <taxon>Pseudomonadati</taxon>
        <taxon>Bacteroidota</taxon>
        <taxon>Flavobacteriia</taxon>
        <taxon>Flavobacteriales</taxon>
        <taxon>Weeksellaceae</taxon>
        <taxon>Apibacter</taxon>
    </lineage>
</organism>
<dbReference type="RefSeq" id="WP_105247435.1">
    <property type="nucleotide sequence ID" value="NZ_PSZM01000045.1"/>
</dbReference>
<dbReference type="InterPro" id="IPR021295">
    <property type="entry name" value="DUF2867"/>
</dbReference>
<protein>
    <recommendedName>
        <fullName evidence="3">DUF2867 domain-containing protein</fullName>
    </recommendedName>
</protein>
<dbReference type="AlphaFoldDB" id="A0A2S8A892"/>
<dbReference type="OrthoDB" id="7058586at2"/>
<evidence type="ECO:0000313" key="1">
    <source>
        <dbReference type="EMBL" id="PQL90795.1"/>
    </source>
</evidence>
<comment type="caution">
    <text evidence="1">The sequence shown here is derived from an EMBL/GenBank/DDBJ whole genome shotgun (WGS) entry which is preliminary data.</text>
</comment>
<accession>A0A2S8A892</accession>
<keyword evidence="2" id="KW-1185">Reference proteome</keyword>
<name>A0A2S8A892_9FLAO</name>
<dbReference type="Proteomes" id="UP000238042">
    <property type="component" value="Unassembled WGS sequence"/>
</dbReference>
<gene>
    <name evidence="1" type="ORF">C4S77_10085</name>
</gene>
<reference evidence="1 2" key="1">
    <citation type="submission" date="2018-02" db="EMBL/GenBank/DDBJ databases">
        <title>Genome sequences of Apibacter spp., gut symbionts of Asian honey bees.</title>
        <authorList>
            <person name="Kwong W.K."/>
            <person name="Steele M.I."/>
            <person name="Moran N.A."/>
        </authorList>
    </citation>
    <scope>NUCLEOTIDE SEQUENCE [LARGE SCALE GENOMIC DNA]</scope>
    <source>
        <strain evidence="2">wkB301</strain>
    </source>
</reference>
<dbReference type="EMBL" id="PSZM01000045">
    <property type="protein sequence ID" value="PQL90795.1"/>
    <property type="molecule type" value="Genomic_DNA"/>
</dbReference>
<sequence>MKVKKEIPFISSLAFQSLDHIDFSDTFSITNHKNTLKEISILIFGTSKKWVKKLFDLRNFIVKIIGIKEQKPKDYNNEFKVGGYIGLFKIYDISKDEIILGLNDSHLNFRVSVYNNKNIKYNIKITTLVKYNNTKGKIYMKLIKPFHECVIKSMVKQAYSKP</sequence>